<name>A0A0H2LXB3_VARPD</name>
<dbReference type="PATRIC" id="fig|34073.19.peg.5925"/>
<dbReference type="Pfam" id="PF01124">
    <property type="entry name" value="MAPEG"/>
    <property type="match status" value="1"/>
</dbReference>
<organism evidence="6 7">
    <name type="scientific">Variovorax paradoxus</name>
    <dbReference type="NCBI Taxonomy" id="34073"/>
    <lineage>
        <taxon>Bacteria</taxon>
        <taxon>Pseudomonadati</taxon>
        <taxon>Pseudomonadota</taxon>
        <taxon>Betaproteobacteria</taxon>
        <taxon>Burkholderiales</taxon>
        <taxon>Comamonadaceae</taxon>
        <taxon>Variovorax</taxon>
    </lineage>
</organism>
<comment type="subcellular location">
    <subcellularLocation>
        <location evidence="1">Membrane</location>
    </subcellularLocation>
</comment>
<dbReference type="PANTHER" id="PTHR35814:SF1">
    <property type="entry name" value="GLUTATHIONE S-TRANSFERASE-RELATED"/>
    <property type="match status" value="1"/>
</dbReference>
<dbReference type="SUPFAM" id="SSF161084">
    <property type="entry name" value="MAPEG domain-like"/>
    <property type="match status" value="1"/>
</dbReference>
<reference evidence="6 7" key="1">
    <citation type="submission" date="2015-03" db="EMBL/GenBank/DDBJ databases">
        <title>Genome sequence of Variovorax paradoxus TBEA6.</title>
        <authorList>
            <person name="Poehlein A."/>
            <person name="Schuldes J."/>
            <person name="Wuebbeler J.H."/>
            <person name="Hiessl S."/>
            <person name="Steinbuechel A."/>
            <person name="Daniel R."/>
        </authorList>
    </citation>
    <scope>NUCLEOTIDE SEQUENCE [LARGE SCALE GENOMIC DNA]</scope>
    <source>
        <strain evidence="6 7">TBEA6</strain>
    </source>
</reference>
<protein>
    <submittedName>
        <fullName evidence="6">Inner membrane protein YecN</fullName>
    </submittedName>
</protein>
<keyword evidence="2 5" id="KW-0812">Transmembrane</keyword>
<evidence type="ECO:0000313" key="7">
    <source>
        <dbReference type="Proteomes" id="UP000035170"/>
    </source>
</evidence>
<feature type="transmembrane region" description="Helical" evidence="5">
    <location>
        <begin position="6"/>
        <end position="27"/>
    </location>
</feature>
<dbReference type="RefSeq" id="WP_047787009.1">
    <property type="nucleotide sequence ID" value="NZ_JZWI01000038.1"/>
</dbReference>
<evidence type="ECO:0000256" key="3">
    <source>
        <dbReference type="ARBA" id="ARBA00022989"/>
    </source>
</evidence>
<proteinExistence type="predicted"/>
<evidence type="ECO:0000256" key="1">
    <source>
        <dbReference type="ARBA" id="ARBA00004370"/>
    </source>
</evidence>
<comment type="caution">
    <text evidence="6">The sequence shown here is derived from an EMBL/GenBank/DDBJ whole genome shotgun (WGS) entry which is preliminary data.</text>
</comment>
<dbReference type="InterPro" id="IPR023352">
    <property type="entry name" value="MAPEG-like_dom_sf"/>
</dbReference>
<dbReference type="InterPro" id="IPR001129">
    <property type="entry name" value="Membr-assoc_MAPEG"/>
</dbReference>
<accession>A0A0H2LXB3</accession>
<gene>
    <name evidence="6" type="primary">yecN</name>
    <name evidence="6" type="ORF">VPARA_57720</name>
</gene>
<dbReference type="PANTHER" id="PTHR35814">
    <property type="match status" value="1"/>
</dbReference>
<evidence type="ECO:0000313" key="6">
    <source>
        <dbReference type="EMBL" id="KLN53127.1"/>
    </source>
</evidence>
<feature type="transmembrane region" description="Helical" evidence="5">
    <location>
        <begin position="103"/>
        <end position="124"/>
    </location>
</feature>
<dbReference type="AlphaFoldDB" id="A0A0H2LXB3"/>
<dbReference type="Gene3D" id="1.20.120.550">
    <property type="entry name" value="Membrane associated eicosanoid/glutathione metabolism-like domain"/>
    <property type="match status" value="1"/>
</dbReference>
<dbReference type="Proteomes" id="UP000035170">
    <property type="component" value="Unassembled WGS sequence"/>
</dbReference>
<keyword evidence="7" id="KW-1185">Reference proteome</keyword>
<dbReference type="GO" id="GO:0016020">
    <property type="term" value="C:membrane"/>
    <property type="evidence" value="ECO:0007669"/>
    <property type="project" value="UniProtKB-SubCell"/>
</dbReference>
<dbReference type="EMBL" id="JZWI01000038">
    <property type="protein sequence ID" value="KLN53127.1"/>
    <property type="molecule type" value="Genomic_DNA"/>
</dbReference>
<sequence>MAFLPVTSLFAAAFAVALVALSVPVTLRRVKVGVLMGEGTDEPLRRRIRAQGNFVEYVPLALIALGLVEAQAAPAWMLLAMGGVLGFGRLLHAIGMARDVAALRGFGMILTYLALVSAAARLLVNAAS</sequence>
<evidence type="ECO:0000256" key="5">
    <source>
        <dbReference type="SAM" id="Phobius"/>
    </source>
</evidence>
<feature type="transmembrane region" description="Helical" evidence="5">
    <location>
        <begin position="48"/>
        <end position="67"/>
    </location>
</feature>
<keyword evidence="4 5" id="KW-0472">Membrane</keyword>
<evidence type="ECO:0000256" key="2">
    <source>
        <dbReference type="ARBA" id="ARBA00022692"/>
    </source>
</evidence>
<keyword evidence="3 5" id="KW-1133">Transmembrane helix</keyword>
<evidence type="ECO:0000256" key="4">
    <source>
        <dbReference type="ARBA" id="ARBA00023136"/>
    </source>
</evidence>